<dbReference type="PANTHER" id="PTHR22715">
    <property type="entry name" value="TRANSFORMING GROWTH FACTOR BETA REGULATED GENE 1"/>
    <property type="match status" value="1"/>
</dbReference>
<comment type="subcellular location">
    <subcellularLocation>
        <location evidence="1">Nucleus</location>
    </subcellularLocation>
</comment>
<dbReference type="PROSITE" id="PS51542">
    <property type="entry name" value="FYRN"/>
    <property type="match status" value="1"/>
</dbReference>
<keyword evidence="4" id="KW-1185">Reference proteome</keyword>
<dbReference type="InterPro" id="IPR003888">
    <property type="entry name" value="FYrich_N"/>
</dbReference>
<dbReference type="PANTHER" id="PTHR22715:SF0">
    <property type="entry name" value="TRANSFORMING GROWTH FACTOR BETA REGULATOR 1"/>
    <property type="match status" value="1"/>
</dbReference>
<dbReference type="Pfam" id="PF05965">
    <property type="entry name" value="FYRC"/>
    <property type="match status" value="1"/>
</dbReference>
<proteinExistence type="predicted"/>
<name>A0A9W8IMH3_9FUNG</name>
<evidence type="ECO:0000256" key="2">
    <source>
        <dbReference type="ARBA" id="ARBA00023242"/>
    </source>
</evidence>
<dbReference type="InterPro" id="IPR040092">
    <property type="entry name" value="TBRG1"/>
</dbReference>
<protein>
    <recommendedName>
        <fullName evidence="5">FYR N-terminal domain-containing protein</fullName>
    </recommendedName>
</protein>
<dbReference type="SMART" id="SM00541">
    <property type="entry name" value="FYRN"/>
    <property type="match status" value="1"/>
</dbReference>
<dbReference type="AlphaFoldDB" id="A0A9W8IMH3"/>
<sequence length="389" mass="42394">MGRANVVDSLNISRSLSTTSSAKSNQDTSALVHVSDVAAIHLVPTTLSSSNGHIANIIQRKSIKYNGTKFSQQHPVGPKYSSDTFEEDQPLDIAHSSTNTSHTAKRHSDFIYTHCKPETTGRTSLSDGISAPGVVESPLVSILPQQSAGKRRKRHHDIASKVRSVQPVPRGEDGKYEMPVQVGVLTVLSLGTVVWDREAYHNERYIWPIGYTVQREYYSMTCPEKQVIYTCWVADGGDGPQFHVEPEDMPGSPVVASTATGAWTTVLRTVNQLIQREHSNSASGPDYFGFSHPTIAKMIQDLPGAERCGAYIMQHFVDMKDRHVRGVIRKGRGGRPSLEMLSRGQRALMASTSAITSESAGYCQSAKRISVATLTNEDVAVTGSLADSP</sequence>
<evidence type="ECO:0000313" key="3">
    <source>
        <dbReference type="EMBL" id="KAJ2865509.1"/>
    </source>
</evidence>
<evidence type="ECO:0000256" key="1">
    <source>
        <dbReference type="ARBA" id="ARBA00004123"/>
    </source>
</evidence>
<comment type="caution">
    <text evidence="3">The sequence shown here is derived from an EMBL/GenBank/DDBJ whole genome shotgun (WGS) entry which is preliminary data.</text>
</comment>
<gene>
    <name evidence="3" type="ORF">GGH94_002200</name>
</gene>
<organism evidence="3 4">
    <name type="scientific">Coemansia aciculifera</name>
    <dbReference type="NCBI Taxonomy" id="417176"/>
    <lineage>
        <taxon>Eukaryota</taxon>
        <taxon>Fungi</taxon>
        <taxon>Fungi incertae sedis</taxon>
        <taxon>Zoopagomycota</taxon>
        <taxon>Kickxellomycotina</taxon>
        <taxon>Kickxellomycetes</taxon>
        <taxon>Kickxellales</taxon>
        <taxon>Kickxellaceae</taxon>
        <taxon>Coemansia</taxon>
    </lineage>
</organism>
<dbReference type="Proteomes" id="UP001140074">
    <property type="component" value="Unassembled WGS sequence"/>
</dbReference>
<dbReference type="EMBL" id="JANBUY010000058">
    <property type="protein sequence ID" value="KAJ2865509.1"/>
    <property type="molecule type" value="Genomic_DNA"/>
</dbReference>
<dbReference type="InterPro" id="IPR003889">
    <property type="entry name" value="FYrich_C"/>
</dbReference>
<evidence type="ECO:0008006" key="5">
    <source>
        <dbReference type="Google" id="ProtNLM"/>
    </source>
</evidence>
<dbReference type="Gene3D" id="3.30.160.360">
    <property type="match status" value="1"/>
</dbReference>
<keyword evidence="2" id="KW-0539">Nucleus</keyword>
<dbReference type="SMART" id="SM00542">
    <property type="entry name" value="FYRC"/>
    <property type="match status" value="1"/>
</dbReference>
<dbReference type="PROSITE" id="PS51543">
    <property type="entry name" value="FYRC"/>
    <property type="match status" value="1"/>
</dbReference>
<reference evidence="3" key="1">
    <citation type="submission" date="2022-07" db="EMBL/GenBank/DDBJ databases">
        <title>Phylogenomic reconstructions and comparative analyses of Kickxellomycotina fungi.</title>
        <authorList>
            <person name="Reynolds N.K."/>
            <person name="Stajich J.E."/>
            <person name="Barry K."/>
            <person name="Grigoriev I.V."/>
            <person name="Crous P."/>
            <person name="Smith M.E."/>
        </authorList>
    </citation>
    <scope>NUCLEOTIDE SEQUENCE</scope>
    <source>
        <strain evidence="3">RSA 476</strain>
    </source>
</reference>
<dbReference type="GO" id="GO:0005634">
    <property type="term" value="C:nucleus"/>
    <property type="evidence" value="ECO:0007669"/>
    <property type="project" value="UniProtKB-SubCell"/>
</dbReference>
<dbReference type="Pfam" id="PF05964">
    <property type="entry name" value="FYRN"/>
    <property type="match status" value="1"/>
</dbReference>
<dbReference type="GO" id="GO:0051726">
    <property type="term" value="P:regulation of cell cycle"/>
    <property type="evidence" value="ECO:0007669"/>
    <property type="project" value="TreeGrafter"/>
</dbReference>
<accession>A0A9W8IMH3</accession>
<evidence type="ECO:0000313" key="4">
    <source>
        <dbReference type="Proteomes" id="UP001140074"/>
    </source>
</evidence>